<feature type="domain" description="FAS1" evidence="1">
    <location>
        <begin position="36"/>
        <end position="173"/>
    </location>
</feature>
<dbReference type="EMBL" id="JBJKFK010004721">
    <property type="protein sequence ID" value="KAL3308763.1"/>
    <property type="molecule type" value="Genomic_DNA"/>
</dbReference>
<evidence type="ECO:0000313" key="2">
    <source>
        <dbReference type="EMBL" id="KAL3308763.1"/>
    </source>
</evidence>
<dbReference type="PANTHER" id="PTHR10900:SF77">
    <property type="entry name" value="FI19380P1"/>
    <property type="match status" value="1"/>
</dbReference>
<evidence type="ECO:0000259" key="1">
    <source>
        <dbReference type="PROSITE" id="PS50213"/>
    </source>
</evidence>
<name>A0ABD2PP08_9PLAT</name>
<evidence type="ECO:0000313" key="3">
    <source>
        <dbReference type="Proteomes" id="UP001626550"/>
    </source>
</evidence>
<comment type="caution">
    <text evidence="2">The sequence shown here is derived from an EMBL/GenBank/DDBJ whole genome shotgun (WGS) entry which is preliminary data.</text>
</comment>
<dbReference type="PANTHER" id="PTHR10900">
    <property type="entry name" value="PERIOSTIN-RELATED"/>
    <property type="match status" value="1"/>
</dbReference>
<dbReference type="SMART" id="SM00554">
    <property type="entry name" value="FAS1"/>
    <property type="match status" value="1"/>
</dbReference>
<protein>
    <recommendedName>
        <fullName evidence="1">FAS1 domain-containing protein</fullName>
    </recommendedName>
</protein>
<keyword evidence="3" id="KW-1185">Reference proteome</keyword>
<dbReference type="Pfam" id="PF02469">
    <property type="entry name" value="Fasciclin"/>
    <property type="match status" value="1"/>
</dbReference>
<sequence length="596" mass="68729">MLFLDCSEILDSDYECPNGVVHLIRKPLLTDGYETNLNVLEMLKRDPETKQFAGDLSKEDADKLASTLAGTLNVTVLAPNSKKWEETRGKYKGDVLAKIAANHIIYENDYCLASLIRKGTVNTAPGMPLTVKRKDLPDKRYTATIESVCPTLEVTVPDLFQPNGVIHKIDGVLLPVSMCAAAPACHMNTPVDYKGEVPACLEDVDKFWNYLKECDLYVEEGKKYELAIPVNRAFEWFKNYAPFSDQYKRFMEDKVYRCRTIRYHIIPAGEKPRILSGEMNRTVHWRTNNKDDGVAPLWQSIYYGSGASPYSAPGDHYFHYGRVIDKTPYAYPNAWISRIDRLLVFSETNITDVVRTREDFKITNTLFGKTKYPDYLKTVAPRNLYFVVVDEGMLTKFDAEGNIKNPKIYIPVQEGDGSLEREMEQSMKDKYKDDIYFDEGSAYNFSLHHTFPNYYWAGDIGYYNYDQKYLLFNYFNTRFELRRTKEGDKDLLRVGLENTPIQQWSKVIQYNIPARDGMIWVLDKPLPCNLEFCQPRMEVSIVIYELAVVTCRTDKLEASGLIHKTEFNKMMKTVAGLNPRDCAEYLLNRYPNRNVP</sequence>
<dbReference type="SUPFAM" id="SSF82153">
    <property type="entry name" value="FAS1 domain"/>
    <property type="match status" value="2"/>
</dbReference>
<reference evidence="2 3" key="1">
    <citation type="submission" date="2024-11" db="EMBL/GenBank/DDBJ databases">
        <title>Adaptive evolution of stress response genes in parasites aligns with host niche diversity.</title>
        <authorList>
            <person name="Hahn C."/>
            <person name="Resl P."/>
        </authorList>
    </citation>
    <scope>NUCLEOTIDE SEQUENCE [LARGE SCALE GENOMIC DNA]</scope>
    <source>
        <strain evidence="2">EGGRZ-B1_66</strain>
        <tissue evidence="2">Body</tissue>
    </source>
</reference>
<proteinExistence type="predicted"/>
<dbReference type="InterPro" id="IPR050904">
    <property type="entry name" value="Adhesion/Biosynth-related"/>
</dbReference>
<dbReference type="PROSITE" id="PS50213">
    <property type="entry name" value="FAS1"/>
    <property type="match status" value="2"/>
</dbReference>
<dbReference type="AlphaFoldDB" id="A0ABD2PP08"/>
<gene>
    <name evidence="2" type="ORF">Ciccas_012699</name>
</gene>
<dbReference type="InterPro" id="IPR000782">
    <property type="entry name" value="FAS1_domain"/>
</dbReference>
<dbReference type="InterPro" id="IPR036378">
    <property type="entry name" value="FAS1_dom_sf"/>
</dbReference>
<feature type="domain" description="FAS1" evidence="1">
    <location>
        <begin position="1"/>
        <end position="28"/>
    </location>
</feature>
<organism evidence="2 3">
    <name type="scientific">Cichlidogyrus casuarinus</name>
    <dbReference type="NCBI Taxonomy" id="1844966"/>
    <lineage>
        <taxon>Eukaryota</taxon>
        <taxon>Metazoa</taxon>
        <taxon>Spiralia</taxon>
        <taxon>Lophotrochozoa</taxon>
        <taxon>Platyhelminthes</taxon>
        <taxon>Monogenea</taxon>
        <taxon>Monopisthocotylea</taxon>
        <taxon>Dactylogyridea</taxon>
        <taxon>Ancyrocephalidae</taxon>
        <taxon>Cichlidogyrus</taxon>
    </lineage>
</organism>
<dbReference type="Proteomes" id="UP001626550">
    <property type="component" value="Unassembled WGS sequence"/>
</dbReference>
<dbReference type="Gene3D" id="2.30.180.10">
    <property type="entry name" value="FAS1 domain"/>
    <property type="match status" value="1"/>
</dbReference>
<accession>A0ABD2PP08</accession>